<comment type="pathway">
    <text evidence="1">Amino-acid biosynthesis; L-asparagine biosynthesis; L-asparagine from L-aspartate (L-Gln route): step 1/1.</text>
</comment>
<dbReference type="GO" id="GO:0005524">
    <property type="term" value="F:ATP binding"/>
    <property type="evidence" value="ECO:0007669"/>
    <property type="project" value="UniProtKB-KW"/>
</dbReference>
<dbReference type="RefSeq" id="WP_114547642.1">
    <property type="nucleotide sequence ID" value="NZ_CATYHD010000018.1"/>
</dbReference>
<dbReference type="CDD" id="cd00712">
    <property type="entry name" value="AsnB"/>
    <property type="match status" value="1"/>
</dbReference>
<evidence type="ECO:0000256" key="1">
    <source>
        <dbReference type="ARBA" id="ARBA00005187"/>
    </source>
</evidence>
<dbReference type="PANTHER" id="PTHR43284">
    <property type="entry name" value="ASPARAGINE SYNTHETASE (GLUTAMINE-HYDROLYZING)"/>
    <property type="match status" value="1"/>
</dbReference>
<dbReference type="EC" id="6.3.5.4" evidence="3"/>
<dbReference type="NCBIfam" id="TIGR01536">
    <property type="entry name" value="asn_synth_AEB"/>
    <property type="match status" value="1"/>
</dbReference>
<reference evidence="16" key="2">
    <citation type="submission" date="2018-05" db="EMBL/GenBank/DDBJ databases">
        <title>Genome Sequencing of selected type strains of the family Eggerthellaceae.</title>
        <authorList>
            <person name="Danylec N."/>
            <person name="Stoll D.A."/>
            <person name="Doetsch A."/>
            <person name="Huch M."/>
        </authorList>
    </citation>
    <scope>NUCLEOTIDE SEQUENCE [LARGE SCALE GENOMIC DNA]</scope>
    <source>
        <strain evidence="16">DSM 16107</strain>
    </source>
</reference>
<feature type="binding site" evidence="10">
    <location>
        <position position="311"/>
    </location>
    <ligand>
        <name>ATP</name>
        <dbReference type="ChEBI" id="CHEBI:30616"/>
    </ligand>
</feature>
<protein>
    <recommendedName>
        <fullName evidence="3">asparagine synthase (glutamine-hydrolyzing)</fullName>
        <ecNumber evidence="3">6.3.5.4</ecNumber>
    </recommendedName>
</protein>
<proteinExistence type="inferred from homology"/>
<dbReference type="Proteomes" id="UP000253817">
    <property type="component" value="Unassembled WGS sequence"/>
</dbReference>
<comment type="catalytic activity">
    <reaction evidence="8">
        <text>L-aspartate + L-glutamine + ATP + H2O = L-asparagine + L-glutamate + AMP + diphosphate + H(+)</text>
        <dbReference type="Rhea" id="RHEA:12228"/>
        <dbReference type="ChEBI" id="CHEBI:15377"/>
        <dbReference type="ChEBI" id="CHEBI:15378"/>
        <dbReference type="ChEBI" id="CHEBI:29985"/>
        <dbReference type="ChEBI" id="CHEBI:29991"/>
        <dbReference type="ChEBI" id="CHEBI:30616"/>
        <dbReference type="ChEBI" id="CHEBI:33019"/>
        <dbReference type="ChEBI" id="CHEBI:58048"/>
        <dbReference type="ChEBI" id="CHEBI:58359"/>
        <dbReference type="ChEBI" id="CHEBI:456215"/>
        <dbReference type="EC" id="6.3.5.4"/>
    </reaction>
</comment>
<keyword evidence="15" id="KW-1185">Reference proteome</keyword>
<evidence type="ECO:0000313" key="14">
    <source>
        <dbReference type="EMBL" id="RNM40469.1"/>
    </source>
</evidence>
<keyword evidence="7 9" id="KW-0315">Glutamine amidotransferase</keyword>
<dbReference type="Proteomes" id="UP000270112">
    <property type="component" value="Unassembled WGS sequence"/>
</dbReference>
<dbReference type="AlphaFoldDB" id="A0A3N0ITZ3"/>
<dbReference type="GO" id="GO:0006529">
    <property type="term" value="P:asparagine biosynthetic process"/>
    <property type="evidence" value="ECO:0007669"/>
    <property type="project" value="UniProtKB-KW"/>
</dbReference>
<dbReference type="InterPro" id="IPR029055">
    <property type="entry name" value="Ntn_hydrolases_N"/>
</dbReference>
<dbReference type="InterPro" id="IPR051786">
    <property type="entry name" value="ASN_synthetase/amidase"/>
</dbReference>
<dbReference type="CDD" id="cd01991">
    <property type="entry name" value="Asn_synthase_B_C"/>
    <property type="match status" value="1"/>
</dbReference>
<dbReference type="GO" id="GO:0004066">
    <property type="term" value="F:asparagine synthase (glutamine-hydrolyzing) activity"/>
    <property type="evidence" value="ECO:0007669"/>
    <property type="project" value="UniProtKB-EC"/>
</dbReference>
<evidence type="ECO:0000256" key="8">
    <source>
        <dbReference type="ARBA" id="ARBA00048741"/>
    </source>
</evidence>
<evidence type="ECO:0000256" key="5">
    <source>
        <dbReference type="ARBA" id="ARBA00022840"/>
    </source>
</evidence>
<dbReference type="Gene3D" id="3.60.20.10">
    <property type="entry name" value="Glutamine Phosphoribosylpyrophosphate, subunit 1, domain 1"/>
    <property type="match status" value="2"/>
</dbReference>
<dbReference type="SUPFAM" id="SSF56235">
    <property type="entry name" value="N-terminal nucleophile aminohydrolases (Ntn hydrolases)"/>
    <property type="match status" value="1"/>
</dbReference>
<dbReference type="InterPro" id="IPR006426">
    <property type="entry name" value="Asn_synth_AEB"/>
</dbReference>
<evidence type="ECO:0000256" key="7">
    <source>
        <dbReference type="ARBA" id="ARBA00022962"/>
    </source>
</evidence>
<feature type="binding site" evidence="10">
    <location>
        <position position="119"/>
    </location>
    <ligand>
        <name>L-glutamine</name>
        <dbReference type="ChEBI" id="CHEBI:58359"/>
    </ligand>
</feature>
<feature type="domain" description="Glutamine amidotransferase type-2" evidence="12">
    <location>
        <begin position="2"/>
        <end position="236"/>
    </location>
</feature>
<dbReference type="GO" id="GO:0005829">
    <property type="term" value="C:cytosol"/>
    <property type="evidence" value="ECO:0007669"/>
    <property type="project" value="TreeGrafter"/>
</dbReference>
<reference evidence="13 15" key="1">
    <citation type="journal article" date="2018" name="Elife">
        <title>Discovery and characterization of a prevalent human gut bacterial enzyme sufficient for the inactivation of a family of plant toxins.</title>
        <authorList>
            <person name="Koppel N."/>
            <person name="Bisanz J.E."/>
            <person name="Pandelia M.E."/>
            <person name="Turnbaugh P.J."/>
            <person name="Balskus E.P."/>
        </authorList>
    </citation>
    <scope>NUCLEOTIDE SEQUENCE [LARGE SCALE GENOMIC DNA]</scope>
    <source>
        <strain evidence="13 15">DSM 16107</strain>
    </source>
</reference>
<comment type="similarity">
    <text evidence="2">Belongs to the asparagine synthetase family.</text>
</comment>
<dbReference type="EMBL" id="PPTT01000037">
    <property type="protein sequence ID" value="RDB65439.1"/>
    <property type="molecule type" value="Genomic_DNA"/>
</dbReference>
<organism evidence="14 16">
    <name type="scientific">Eggerthella sinensis</name>
    <dbReference type="NCBI Taxonomy" id="242230"/>
    <lineage>
        <taxon>Bacteria</taxon>
        <taxon>Bacillati</taxon>
        <taxon>Actinomycetota</taxon>
        <taxon>Coriobacteriia</taxon>
        <taxon>Eggerthellales</taxon>
        <taxon>Eggerthellaceae</taxon>
        <taxon>Eggerthella</taxon>
    </lineage>
</organism>
<dbReference type="InterPro" id="IPR033738">
    <property type="entry name" value="AsnB_N"/>
</dbReference>
<dbReference type="PROSITE" id="PS51278">
    <property type="entry name" value="GATASE_TYPE_2"/>
    <property type="match status" value="1"/>
</dbReference>
<keyword evidence="5 10" id="KW-0067">ATP-binding</keyword>
<dbReference type="EMBL" id="QICC01000080">
    <property type="protein sequence ID" value="RNM40469.1"/>
    <property type="molecule type" value="Genomic_DNA"/>
</dbReference>
<reference evidence="14" key="3">
    <citation type="journal article" date="2019" name="Microbiol. Resour. Announc.">
        <title>Draft Genome Sequences of Type Strains of Gordonibacter faecihominis, Paraeggerthella hongkongensis, Parvibacter caecicola,Slackia equolifaciens, Slackia faecicanis, and Slackia isoflavoniconvertens.</title>
        <authorList>
            <person name="Danylec N."/>
            <person name="Stoll D.A."/>
            <person name="Dotsch A."/>
            <person name="Huch M."/>
        </authorList>
    </citation>
    <scope>NUCLEOTIDE SEQUENCE</scope>
    <source>
        <strain evidence="14">DSM 16107</strain>
    </source>
</reference>
<evidence type="ECO:0000256" key="11">
    <source>
        <dbReference type="PIRSR" id="PIRSR001589-3"/>
    </source>
</evidence>
<dbReference type="InterPro" id="IPR014729">
    <property type="entry name" value="Rossmann-like_a/b/a_fold"/>
</dbReference>
<dbReference type="SUPFAM" id="SSF52402">
    <property type="entry name" value="Adenine nucleotide alpha hydrolases-like"/>
    <property type="match status" value="1"/>
</dbReference>
<evidence type="ECO:0000256" key="10">
    <source>
        <dbReference type="PIRSR" id="PIRSR001589-2"/>
    </source>
</evidence>
<evidence type="ECO:0000256" key="4">
    <source>
        <dbReference type="ARBA" id="ARBA00022741"/>
    </source>
</evidence>
<evidence type="ECO:0000256" key="3">
    <source>
        <dbReference type="ARBA" id="ARBA00012737"/>
    </source>
</evidence>
<name>A0A3N0ITZ3_9ACTN</name>
<dbReference type="PANTHER" id="PTHR43284:SF1">
    <property type="entry name" value="ASPARAGINE SYNTHETASE"/>
    <property type="match status" value="1"/>
</dbReference>
<keyword evidence="4 10" id="KW-0547">Nucleotide-binding</keyword>
<dbReference type="InterPro" id="IPR017932">
    <property type="entry name" value="GATase_2_dom"/>
</dbReference>
<accession>A0A3N0ITZ3</accession>
<evidence type="ECO:0000256" key="9">
    <source>
        <dbReference type="PIRSR" id="PIRSR001589-1"/>
    </source>
</evidence>
<feature type="site" description="Important for beta-aspartyl-AMP intermediate formation" evidence="11">
    <location>
        <position position="388"/>
    </location>
</feature>
<evidence type="ECO:0000256" key="2">
    <source>
        <dbReference type="ARBA" id="ARBA00005752"/>
    </source>
</evidence>
<evidence type="ECO:0000256" key="6">
    <source>
        <dbReference type="ARBA" id="ARBA00022888"/>
    </source>
</evidence>
<keyword evidence="6 9" id="KW-0061">Asparagine biosynthesis</keyword>
<keyword evidence="9" id="KW-0028">Amino-acid biosynthesis</keyword>
<feature type="active site" description="For GATase activity" evidence="9">
    <location>
        <position position="2"/>
    </location>
</feature>
<dbReference type="Gene3D" id="3.40.50.620">
    <property type="entry name" value="HUPs"/>
    <property type="match status" value="1"/>
</dbReference>
<dbReference type="PIRSF" id="PIRSF001589">
    <property type="entry name" value="Asn_synthetase_glu-h"/>
    <property type="match status" value="1"/>
</dbReference>
<dbReference type="InterPro" id="IPR001962">
    <property type="entry name" value="Asn_synthase"/>
</dbReference>
<gene>
    <name evidence="14" type="primary">asnB</name>
    <name evidence="13" type="ORF">C1876_15585</name>
    <name evidence="14" type="ORF">DMP09_14215</name>
</gene>
<evidence type="ECO:0000313" key="16">
    <source>
        <dbReference type="Proteomes" id="UP000270112"/>
    </source>
</evidence>
<evidence type="ECO:0000313" key="15">
    <source>
        <dbReference type="Proteomes" id="UP000253817"/>
    </source>
</evidence>
<evidence type="ECO:0000313" key="13">
    <source>
        <dbReference type="EMBL" id="RDB65439.1"/>
    </source>
</evidence>
<dbReference type="Pfam" id="PF00733">
    <property type="entry name" value="Asn_synthase"/>
    <property type="match status" value="1"/>
</dbReference>
<feature type="binding site" evidence="10">
    <location>
        <begin position="386"/>
        <end position="387"/>
    </location>
    <ligand>
        <name>ATP</name>
        <dbReference type="ChEBI" id="CHEBI:30616"/>
    </ligand>
</feature>
<dbReference type="Pfam" id="PF13537">
    <property type="entry name" value="GATase_7"/>
    <property type="match status" value="1"/>
</dbReference>
<dbReference type="OrthoDB" id="9763290at2"/>
<comment type="caution">
    <text evidence="14">The sequence shown here is derived from an EMBL/GenBank/DDBJ whole genome shotgun (WGS) entry which is preliminary data.</text>
</comment>
<sequence length="654" mass="73998">MCGICGFTGATQADLPTLKAMCDVMAHRGPDGEGQYLADGVALGHRRLSLIDLANGNQPMVRATGAHDSAVTSPAVEGSAPGSFTIGDYAIVFNGEIYNYRDLRCELEAEGWTFKTESDTETLLVSYLAWGSLLLDKVRGMFAFAIWDKQKQELFCARDFFGIKPFYYTLQDGEHGPQFIFASEIKCILEHPAYERALNEEALEQYLCFQFSALPETFFKGIMKLEPAHCMTVRADGTTETQRYWRPTYDFDESRSREDTVEAIDAAMRESVRYHNVADVEVGSFLSSGIDSSYMAACLASENPDIKTFTVGFAEYEGERDEITWARELADELHIENNSKHISEEEYWASLPRVQWHMDEPSADPSAVALYFVDQEAAKKVKAVLSGEGADEFFGGYRIYQTPFANQKLAWAPKGLLRGASKAARALGVRGANYLERASETPEDWYYTNANGVAFSPDERERLRAGKRPDGAARVASPQELIAPAYAEVAGLDETTRMQYVDLYFWLVGDILLKTDKMSMAHSLESRVPFLDKEVFNVSRTIPTPLKANDEQTKITLREAAERAIPKDWAQKEKLGFPVPVVNWLRQDRYYDEIKEWFTGDIAERFFNTDELVKLLDEHRGGADRSRKIWIVYMFLMWYKIYFVDKTVPEKPAA</sequence>
<evidence type="ECO:0000259" key="12">
    <source>
        <dbReference type="PROSITE" id="PS51278"/>
    </source>
</evidence>